<reference evidence="2 3" key="1">
    <citation type="journal article" date="2019" name="Nat. Microbiol.">
        <title>Mediterranean grassland soil C-N compound turnover is dependent on rainfall and depth, and is mediated by genomically divergent microorganisms.</title>
        <authorList>
            <person name="Diamond S."/>
            <person name="Andeer P.F."/>
            <person name="Li Z."/>
            <person name="Crits-Christoph A."/>
            <person name="Burstein D."/>
            <person name="Anantharaman K."/>
            <person name="Lane K.R."/>
            <person name="Thomas B.C."/>
            <person name="Pan C."/>
            <person name="Northen T.R."/>
            <person name="Banfield J.F."/>
        </authorList>
    </citation>
    <scope>NUCLEOTIDE SEQUENCE [LARGE SCALE GENOMIC DNA]</scope>
    <source>
        <strain evidence="2">WS_2</strain>
    </source>
</reference>
<dbReference type="Proteomes" id="UP000317716">
    <property type="component" value="Unassembled WGS sequence"/>
</dbReference>
<comment type="caution">
    <text evidence="2">The sequence shown here is derived from an EMBL/GenBank/DDBJ whole genome shotgun (WGS) entry which is preliminary data.</text>
</comment>
<feature type="region of interest" description="Disordered" evidence="1">
    <location>
        <begin position="47"/>
        <end position="66"/>
    </location>
</feature>
<evidence type="ECO:0000256" key="1">
    <source>
        <dbReference type="SAM" id="MobiDB-lite"/>
    </source>
</evidence>
<dbReference type="AlphaFoldDB" id="A0A538SUL8"/>
<name>A0A538SUL8_UNCEI</name>
<evidence type="ECO:0000313" key="3">
    <source>
        <dbReference type="Proteomes" id="UP000317716"/>
    </source>
</evidence>
<organism evidence="2 3">
    <name type="scientific">Eiseniibacteriota bacterium</name>
    <dbReference type="NCBI Taxonomy" id="2212470"/>
    <lineage>
        <taxon>Bacteria</taxon>
        <taxon>Candidatus Eiseniibacteriota</taxon>
    </lineage>
</organism>
<protein>
    <submittedName>
        <fullName evidence="2">Uncharacterized protein</fullName>
    </submittedName>
</protein>
<gene>
    <name evidence="2" type="ORF">E6K72_06890</name>
</gene>
<dbReference type="EMBL" id="VBOS01000232">
    <property type="protein sequence ID" value="TMQ55079.1"/>
    <property type="molecule type" value="Genomic_DNA"/>
</dbReference>
<evidence type="ECO:0000313" key="2">
    <source>
        <dbReference type="EMBL" id="TMQ55079.1"/>
    </source>
</evidence>
<accession>A0A538SUL8</accession>
<sequence length="256" mass="25976">MTFRGAGASVSFTCSDFATTPHTGASNSFTVLAGSFAAMQILLPGETVHPGTGSGKSGTPTTQSAGSQFTATVRAVDQYWNVVNTVSDSVVLGSSDAFVVMPAETVLTAGQVLVPVRLARSGSQRIWVSDPIQPSIRPDTSAAVTIVGGTFSRVLVLAPGESVAPGTASGRAGTATDQSIDYAFTCTILACDPWWNPVGGVTDVVHLASGDPLAQIGPDVAMADGRAAIDVRLAAGGWQQITVTDVSNGSKTGSTT</sequence>
<proteinExistence type="predicted"/>